<evidence type="ECO:0000313" key="2">
    <source>
        <dbReference type="Proteomes" id="UP001063166"/>
    </source>
</evidence>
<dbReference type="EMBL" id="BRPK01000022">
    <property type="protein sequence ID" value="GLB45395.1"/>
    <property type="molecule type" value="Genomic_DNA"/>
</dbReference>
<dbReference type="AlphaFoldDB" id="A0A9P3Q0I6"/>
<sequence length="163" mass="18221">MVSTTSLAHYGRIASFPPFKHIRFDQPLRFANLNQIWLAMLGLESPSIAWKETLENLGLFPCCPWSSDGLQHARTAIRHYNELSDPAAARLILSRLPYVYGPNATRASRTEPWLVLGDEVLLEVTKLITKDLQPASNSSRALSAQSQCNTEVVARAMSLITWL</sequence>
<accession>A0A9P3Q0I6</accession>
<proteinExistence type="predicted"/>
<protein>
    <submittedName>
        <fullName evidence="1">Uncharacterized protein</fullName>
    </submittedName>
</protein>
<dbReference type="OrthoDB" id="3023239at2759"/>
<evidence type="ECO:0000313" key="1">
    <source>
        <dbReference type="EMBL" id="GLB45395.1"/>
    </source>
</evidence>
<dbReference type="Proteomes" id="UP001063166">
    <property type="component" value="Unassembled WGS sequence"/>
</dbReference>
<keyword evidence="2" id="KW-1185">Reference proteome</keyword>
<gene>
    <name evidence="1" type="ORF">LshimejAT787_2200580</name>
</gene>
<reference evidence="1" key="1">
    <citation type="submission" date="2022-07" db="EMBL/GenBank/DDBJ databases">
        <title>The genome of Lyophyllum shimeji provides insight into the initial evolution of ectomycorrhizal fungal genome.</title>
        <authorList>
            <person name="Kobayashi Y."/>
            <person name="Shibata T."/>
            <person name="Hirakawa H."/>
            <person name="Shigenobu S."/>
            <person name="Nishiyama T."/>
            <person name="Yamada A."/>
            <person name="Hasebe M."/>
            <person name="Kawaguchi M."/>
        </authorList>
    </citation>
    <scope>NUCLEOTIDE SEQUENCE</scope>
    <source>
        <strain evidence="1">AT787</strain>
    </source>
</reference>
<organism evidence="1 2">
    <name type="scientific">Lyophyllum shimeji</name>
    <name type="common">Hon-shimeji</name>
    <name type="synonym">Tricholoma shimeji</name>
    <dbReference type="NCBI Taxonomy" id="47721"/>
    <lineage>
        <taxon>Eukaryota</taxon>
        <taxon>Fungi</taxon>
        <taxon>Dikarya</taxon>
        <taxon>Basidiomycota</taxon>
        <taxon>Agaricomycotina</taxon>
        <taxon>Agaricomycetes</taxon>
        <taxon>Agaricomycetidae</taxon>
        <taxon>Agaricales</taxon>
        <taxon>Tricholomatineae</taxon>
        <taxon>Lyophyllaceae</taxon>
        <taxon>Lyophyllum</taxon>
    </lineage>
</organism>
<comment type="caution">
    <text evidence="1">The sequence shown here is derived from an EMBL/GenBank/DDBJ whole genome shotgun (WGS) entry which is preliminary data.</text>
</comment>
<name>A0A9P3Q0I6_LYOSH</name>